<dbReference type="SMART" id="SM01012">
    <property type="entry name" value="ANTAR"/>
    <property type="match status" value="1"/>
</dbReference>
<dbReference type="PATRIC" id="fig|632772.20.peg.1602"/>
<dbReference type="PROSITE" id="PS50921">
    <property type="entry name" value="ANTAR"/>
    <property type="match status" value="1"/>
</dbReference>
<feature type="domain" description="ANTAR" evidence="1">
    <location>
        <begin position="4"/>
        <end position="65"/>
    </location>
</feature>
<gene>
    <name evidence="2" type="ordered locus">ROP_15230</name>
</gene>
<dbReference type="STRING" id="632772.ROP_15230"/>
<reference evidence="2 3" key="1">
    <citation type="submission" date="2009-03" db="EMBL/GenBank/DDBJ databases">
        <title>Comparison of the complete genome sequences of Rhodococcus erythropolis PR4 and Rhodococcus opacus B4.</title>
        <authorList>
            <person name="Takarada H."/>
            <person name="Sekine M."/>
            <person name="Hosoyama A."/>
            <person name="Yamada R."/>
            <person name="Fujisawa T."/>
            <person name="Omata S."/>
            <person name="Shimizu A."/>
            <person name="Tsukatani N."/>
            <person name="Tanikawa S."/>
            <person name="Fujita N."/>
            <person name="Harayama S."/>
        </authorList>
    </citation>
    <scope>NUCLEOTIDE SEQUENCE [LARGE SCALE GENOMIC DNA]</scope>
    <source>
        <strain evidence="2 3">B4</strain>
    </source>
</reference>
<evidence type="ECO:0000259" key="1">
    <source>
        <dbReference type="PROSITE" id="PS50921"/>
    </source>
</evidence>
<dbReference type="GO" id="GO:0003723">
    <property type="term" value="F:RNA binding"/>
    <property type="evidence" value="ECO:0007669"/>
    <property type="project" value="InterPro"/>
</dbReference>
<dbReference type="KEGG" id="rop:ROP_15230"/>
<dbReference type="AlphaFoldDB" id="C1AXR6"/>
<proteinExistence type="predicted"/>
<sequence>MVPVPTQVGRTFMATPSYSTRTAVDIAVGVLIAYRGCSENDAFTELAETSRQHKVALARTARALIAFIQTHHDDLPASDITAAALQWSHATPYRGAFGTAA</sequence>
<dbReference type="InterPro" id="IPR036388">
    <property type="entry name" value="WH-like_DNA-bd_sf"/>
</dbReference>
<name>C1AXR6_RHOOB</name>
<dbReference type="EMBL" id="AP011115">
    <property type="protein sequence ID" value="BAH49770.1"/>
    <property type="molecule type" value="Genomic_DNA"/>
</dbReference>
<accession>C1AXR6</accession>
<dbReference type="Pfam" id="PF03861">
    <property type="entry name" value="ANTAR"/>
    <property type="match status" value="1"/>
</dbReference>
<protein>
    <recommendedName>
        <fullName evidence="1">ANTAR domain-containing protein</fullName>
    </recommendedName>
</protein>
<dbReference type="Proteomes" id="UP000002212">
    <property type="component" value="Chromosome"/>
</dbReference>
<evidence type="ECO:0000313" key="3">
    <source>
        <dbReference type="Proteomes" id="UP000002212"/>
    </source>
</evidence>
<dbReference type="Gene3D" id="1.10.10.10">
    <property type="entry name" value="Winged helix-like DNA-binding domain superfamily/Winged helix DNA-binding domain"/>
    <property type="match status" value="1"/>
</dbReference>
<evidence type="ECO:0000313" key="2">
    <source>
        <dbReference type="EMBL" id="BAH49770.1"/>
    </source>
</evidence>
<dbReference type="HOGENOM" id="CLU_180070_0_0_11"/>
<dbReference type="InterPro" id="IPR005561">
    <property type="entry name" value="ANTAR"/>
</dbReference>
<organism evidence="2 3">
    <name type="scientific">Rhodococcus opacus (strain B4)</name>
    <dbReference type="NCBI Taxonomy" id="632772"/>
    <lineage>
        <taxon>Bacteria</taxon>
        <taxon>Bacillati</taxon>
        <taxon>Actinomycetota</taxon>
        <taxon>Actinomycetes</taxon>
        <taxon>Mycobacteriales</taxon>
        <taxon>Nocardiaceae</taxon>
        <taxon>Rhodococcus</taxon>
    </lineage>
</organism>